<evidence type="ECO:0000256" key="6">
    <source>
        <dbReference type="RuleBase" id="RU363032"/>
    </source>
</evidence>
<sequence length="282" mass="31568">MRKNKITIAGSMIILGIFIASCLYPLYGPSDYDKEVLKYDGQGGLIGRAPFPPSLNQIFGTNPNGEDMFLIVLDGAKYTIITAFIVTILRLLLGVVIGTILSFSHPKIKTYFKDFFIGFRYIPSIIIALLLMTPVTVRYTGIGIWTIITYQIFILVIVAFPAVVLTTTDMVDELKKQTFIKSSYLMGATHRHIVRKHLFPYVRSYGLLMGVQQYMNTLVLMMHLGIFSVFIGGPQIGGINDGSDNPPLASLSNEWSGLIGQNFRFLLHYPWVELCPVFGFSF</sequence>
<dbReference type="AlphaFoldDB" id="A0AB94IS90"/>
<evidence type="ECO:0000313" key="8">
    <source>
        <dbReference type="EMBL" id="ETI69896.1"/>
    </source>
</evidence>
<organism evidence="8 9">
    <name type="scientific">Neobacillus vireti LMG 21834</name>
    <dbReference type="NCBI Taxonomy" id="1131730"/>
    <lineage>
        <taxon>Bacteria</taxon>
        <taxon>Bacillati</taxon>
        <taxon>Bacillota</taxon>
        <taxon>Bacilli</taxon>
        <taxon>Bacillales</taxon>
        <taxon>Bacillaceae</taxon>
        <taxon>Neobacillus</taxon>
    </lineage>
</organism>
<name>A0AB94IS90_9BACI</name>
<comment type="subcellular location">
    <subcellularLocation>
        <location evidence="6">Cell membrane</location>
        <topology evidence="6">Multi-pass membrane protein</topology>
    </subcellularLocation>
    <subcellularLocation>
        <location evidence="1">Membrane</location>
        <topology evidence="1">Multi-pass membrane protein</topology>
    </subcellularLocation>
</comment>
<proteinExistence type="inferred from homology"/>
<accession>A0AB94IS90</accession>
<keyword evidence="3 6" id="KW-0812">Transmembrane</keyword>
<evidence type="ECO:0000256" key="1">
    <source>
        <dbReference type="ARBA" id="ARBA00004141"/>
    </source>
</evidence>
<dbReference type="PANTHER" id="PTHR43839">
    <property type="entry name" value="OPPC IN A BINDING PROTEIN-DEPENDENT TRANSPORT SYSTEM"/>
    <property type="match status" value="1"/>
</dbReference>
<comment type="similarity">
    <text evidence="6">Belongs to the binding-protein-dependent transport system permease family.</text>
</comment>
<feature type="transmembrane region" description="Helical" evidence="6">
    <location>
        <begin position="78"/>
        <end position="103"/>
    </location>
</feature>
<dbReference type="PROSITE" id="PS51257">
    <property type="entry name" value="PROKAR_LIPOPROTEIN"/>
    <property type="match status" value="1"/>
</dbReference>
<evidence type="ECO:0000256" key="3">
    <source>
        <dbReference type="ARBA" id="ARBA00022692"/>
    </source>
</evidence>
<feature type="transmembrane region" description="Helical" evidence="6">
    <location>
        <begin position="115"/>
        <end position="136"/>
    </location>
</feature>
<dbReference type="GO" id="GO:0005886">
    <property type="term" value="C:plasma membrane"/>
    <property type="evidence" value="ECO:0007669"/>
    <property type="project" value="UniProtKB-SubCell"/>
</dbReference>
<evidence type="ECO:0000313" key="9">
    <source>
        <dbReference type="Proteomes" id="UP000018877"/>
    </source>
</evidence>
<evidence type="ECO:0000256" key="5">
    <source>
        <dbReference type="ARBA" id="ARBA00023136"/>
    </source>
</evidence>
<evidence type="ECO:0000256" key="2">
    <source>
        <dbReference type="ARBA" id="ARBA00022448"/>
    </source>
</evidence>
<comment type="caution">
    <text evidence="8">The sequence shown here is derived from an EMBL/GenBank/DDBJ whole genome shotgun (WGS) entry which is preliminary data.</text>
</comment>
<evidence type="ECO:0000259" key="7">
    <source>
        <dbReference type="PROSITE" id="PS50928"/>
    </source>
</evidence>
<dbReference type="GO" id="GO:0055085">
    <property type="term" value="P:transmembrane transport"/>
    <property type="evidence" value="ECO:0007669"/>
    <property type="project" value="InterPro"/>
</dbReference>
<dbReference type="InterPro" id="IPR035906">
    <property type="entry name" value="MetI-like_sf"/>
</dbReference>
<keyword evidence="5 6" id="KW-0472">Membrane</keyword>
<feature type="transmembrane region" description="Helical" evidence="6">
    <location>
        <begin position="142"/>
        <end position="166"/>
    </location>
</feature>
<keyword evidence="9" id="KW-1185">Reference proteome</keyword>
<dbReference type="Pfam" id="PF00528">
    <property type="entry name" value="BPD_transp_1"/>
    <property type="match status" value="1"/>
</dbReference>
<dbReference type="RefSeq" id="WP_024027268.1">
    <property type="nucleotide sequence ID" value="NZ_ALAN01000035.1"/>
</dbReference>
<keyword evidence="2 6" id="KW-0813">Transport</keyword>
<dbReference type="PANTHER" id="PTHR43839:SF3">
    <property type="entry name" value="OLIGOPEPTIDE ABC TRANSPORTER, PERMEASE PROTEIN"/>
    <property type="match status" value="1"/>
</dbReference>
<dbReference type="SUPFAM" id="SSF161098">
    <property type="entry name" value="MetI-like"/>
    <property type="match status" value="1"/>
</dbReference>
<keyword evidence="4 6" id="KW-1133">Transmembrane helix</keyword>
<dbReference type="CDD" id="cd06261">
    <property type="entry name" value="TM_PBP2"/>
    <property type="match status" value="1"/>
</dbReference>
<dbReference type="InterPro" id="IPR000515">
    <property type="entry name" value="MetI-like"/>
</dbReference>
<dbReference type="EMBL" id="ALAN01000035">
    <property type="protein sequence ID" value="ETI69896.1"/>
    <property type="molecule type" value="Genomic_DNA"/>
</dbReference>
<protein>
    <submittedName>
        <fullName evidence="8">Peptide/nickel transport system permease protein</fullName>
    </submittedName>
</protein>
<gene>
    <name evidence="8" type="ORF">BAVI_05259</name>
</gene>
<dbReference type="Gene3D" id="1.10.3720.10">
    <property type="entry name" value="MetI-like"/>
    <property type="match status" value="1"/>
</dbReference>
<feature type="domain" description="ABC transmembrane type-1" evidence="7">
    <location>
        <begin position="76"/>
        <end position="282"/>
    </location>
</feature>
<evidence type="ECO:0000256" key="4">
    <source>
        <dbReference type="ARBA" id="ARBA00022989"/>
    </source>
</evidence>
<dbReference type="Proteomes" id="UP000018877">
    <property type="component" value="Unassembled WGS sequence"/>
</dbReference>
<reference evidence="8 9" key="1">
    <citation type="journal article" date="2014" name="Environ. Microbiol.">
        <title>The nitrate-ammonifying and nosZ-carrying bacterium Bacillus vireti is a potent source and sink for nitric and nitrous oxide under high nitrate conditions.</title>
        <authorList>
            <person name="Mania D."/>
            <person name="Heylen K."/>
            <person name="van Spanning R.J."/>
            <person name="Frostegard A."/>
        </authorList>
    </citation>
    <scope>NUCLEOTIDE SEQUENCE [LARGE SCALE GENOMIC DNA]</scope>
    <source>
        <strain evidence="8 9">LMG 21834</strain>
    </source>
</reference>
<feature type="transmembrane region" description="Helical" evidence="6">
    <location>
        <begin position="7"/>
        <end position="27"/>
    </location>
</feature>
<dbReference type="PROSITE" id="PS50928">
    <property type="entry name" value="ABC_TM1"/>
    <property type="match status" value="1"/>
</dbReference>